<organism evidence="4 5">
    <name type="scientific">Elsinoe batatas</name>
    <dbReference type="NCBI Taxonomy" id="2601811"/>
    <lineage>
        <taxon>Eukaryota</taxon>
        <taxon>Fungi</taxon>
        <taxon>Dikarya</taxon>
        <taxon>Ascomycota</taxon>
        <taxon>Pezizomycotina</taxon>
        <taxon>Dothideomycetes</taxon>
        <taxon>Dothideomycetidae</taxon>
        <taxon>Myriangiales</taxon>
        <taxon>Elsinoaceae</taxon>
        <taxon>Elsinoe</taxon>
    </lineage>
</organism>
<evidence type="ECO:0000313" key="4">
    <source>
        <dbReference type="EMBL" id="KAG8626198.1"/>
    </source>
</evidence>
<protein>
    <recommendedName>
        <fullName evidence="3">Zn(2)-C6 fungal-type domain-containing protein</fullName>
    </recommendedName>
</protein>
<evidence type="ECO:0000259" key="3">
    <source>
        <dbReference type="PROSITE" id="PS50048"/>
    </source>
</evidence>
<dbReference type="OrthoDB" id="2123952at2759"/>
<keyword evidence="1" id="KW-0479">Metal-binding</keyword>
<reference evidence="4" key="1">
    <citation type="submission" date="2021-07" db="EMBL/GenBank/DDBJ databases">
        <title>Elsinoe batatas strain:CRI-CJ2 Genome sequencing and assembly.</title>
        <authorList>
            <person name="Huang L."/>
        </authorList>
    </citation>
    <scope>NUCLEOTIDE SEQUENCE</scope>
    <source>
        <strain evidence="4">CRI-CJ2</strain>
    </source>
</reference>
<evidence type="ECO:0000256" key="2">
    <source>
        <dbReference type="ARBA" id="ARBA00023242"/>
    </source>
</evidence>
<dbReference type="InterPro" id="IPR050987">
    <property type="entry name" value="AtrR-like"/>
</dbReference>
<dbReference type="InterPro" id="IPR036864">
    <property type="entry name" value="Zn2-C6_fun-type_DNA-bd_sf"/>
</dbReference>
<dbReference type="CDD" id="cd12148">
    <property type="entry name" value="fungal_TF_MHR"/>
    <property type="match status" value="1"/>
</dbReference>
<dbReference type="Gene3D" id="4.10.240.10">
    <property type="entry name" value="Zn(2)-C6 fungal-type DNA-binding domain"/>
    <property type="match status" value="1"/>
</dbReference>
<dbReference type="GO" id="GO:0003677">
    <property type="term" value="F:DNA binding"/>
    <property type="evidence" value="ECO:0007669"/>
    <property type="project" value="InterPro"/>
</dbReference>
<dbReference type="PROSITE" id="PS50048">
    <property type="entry name" value="ZN2_CY6_FUNGAL_2"/>
    <property type="match status" value="1"/>
</dbReference>
<dbReference type="CDD" id="cd00067">
    <property type="entry name" value="GAL4"/>
    <property type="match status" value="1"/>
</dbReference>
<dbReference type="PANTHER" id="PTHR46910">
    <property type="entry name" value="TRANSCRIPTION FACTOR PDR1"/>
    <property type="match status" value="1"/>
</dbReference>
<gene>
    <name evidence="4" type="ORF">KVT40_006599</name>
</gene>
<dbReference type="Proteomes" id="UP000809789">
    <property type="component" value="Unassembled WGS sequence"/>
</dbReference>
<accession>A0A8K0L5M1</accession>
<dbReference type="SUPFAM" id="SSF57701">
    <property type="entry name" value="Zn2/Cys6 DNA-binding domain"/>
    <property type="match status" value="1"/>
</dbReference>
<sequence length="544" mass="61716">MATNSGPIKRQRATKACDFCHARGRKCAPKSDEAPDCVTCHDFGVSCTWNRVAKRRGAKPQPGKGLARWTLNDEKHGSRELVQHLIDLYFLQSYPVVNVVFERSFREKWHGDQIPSGQASYALLMAICALSAPRLQTVNENGQRDSLHVNPDIYLEEALAAIPNETTQMRSTEMMQALGLVCVTALERRMAPLLHKMFGFFHAALAEQGFCDEKQWKPDMTTIEREERRRLFWYMYRLEVHTSLVMGHVVRCPDLQSNVAYPGIPDELLTMSGLEMEWLTGWNFVTDLYRGMEHLITRFRLGRSPQSIDRRMLRTDFISQDHLGHQIMSQLNAAYDSLPDRFKTTTAFSSDVRCDRCGYQTANIVCTMQLVEMLAFTSNEATLLQACQTAHNLIDKISTIHPQFLRAMSLGMLQELSGFGQILSSFIGKDLSKSEYTKLRTVMLCMADLLQNLDGCLPAAGQSAKNLQHHVRDIDHFLQSREDHRVQEQIPLQPPIVPMADQTLSISETDLDPMMMIPPELLQTIPWPGEWFGPTDGMDGGIYA</sequence>
<dbReference type="PANTHER" id="PTHR46910:SF18">
    <property type="entry name" value="ZN(II)2CYS6 TRANSCRIPTION FACTOR (EUROFUNG)"/>
    <property type="match status" value="1"/>
</dbReference>
<proteinExistence type="predicted"/>
<dbReference type="EMBL" id="JAESVG020000007">
    <property type="protein sequence ID" value="KAG8626198.1"/>
    <property type="molecule type" value="Genomic_DNA"/>
</dbReference>
<keyword evidence="2" id="KW-0539">Nucleus</keyword>
<dbReference type="InterPro" id="IPR001138">
    <property type="entry name" value="Zn2Cys6_DnaBD"/>
</dbReference>
<dbReference type="Pfam" id="PF04082">
    <property type="entry name" value="Fungal_trans"/>
    <property type="match status" value="1"/>
</dbReference>
<dbReference type="GO" id="GO:0008270">
    <property type="term" value="F:zinc ion binding"/>
    <property type="evidence" value="ECO:0007669"/>
    <property type="project" value="InterPro"/>
</dbReference>
<comment type="caution">
    <text evidence="4">The sequence shown here is derived from an EMBL/GenBank/DDBJ whole genome shotgun (WGS) entry which is preliminary data.</text>
</comment>
<name>A0A8K0L5M1_9PEZI</name>
<dbReference type="AlphaFoldDB" id="A0A8K0L5M1"/>
<dbReference type="GO" id="GO:0006351">
    <property type="term" value="P:DNA-templated transcription"/>
    <property type="evidence" value="ECO:0007669"/>
    <property type="project" value="InterPro"/>
</dbReference>
<feature type="domain" description="Zn(2)-C6 fungal-type" evidence="3">
    <location>
        <begin position="16"/>
        <end position="49"/>
    </location>
</feature>
<keyword evidence="5" id="KW-1185">Reference proteome</keyword>
<dbReference type="InterPro" id="IPR007219">
    <property type="entry name" value="XnlR_reg_dom"/>
</dbReference>
<evidence type="ECO:0000313" key="5">
    <source>
        <dbReference type="Proteomes" id="UP000809789"/>
    </source>
</evidence>
<evidence type="ECO:0000256" key="1">
    <source>
        <dbReference type="ARBA" id="ARBA00022723"/>
    </source>
</evidence>
<dbReference type="GO" id="GO:0000981">
    <property type="term" value="F:DNA-binding transcription factor activity, RNA polymerase II-specific"/>
    <property type="evidence" value="ECO:0007669"/>
    <property type="project" value="InterPro"/>
</dbReference>